<proteinExistence type="inferred from homology"/>
<evidence type="ECO:0000256" key="14">
    <source>
        <dbReference type="HAMAP-Rule" id="MF_01815"/>
    </source>
</evidence>
<dbReference type="Pfam" id="PF08545">
    <property type="entry name" value="ACP_syn_III"/>
    <property type="match status" value="1"/>
</dbReference>
<dbReference type="GO" id="GO:0005737">
    <property type="term" value="C:cytoplasm"/>
    <property type="evidence" value="ECO:0007669"/>
    <property type="project" value="UniProtKB-SubCell"/>
</dbReference>
<keyword evidence="9 14" id="KW-0012">Acyltransferase</keyword>
<evidence type="ECO:0000256" key="13">
    <source>
        <dbReference type="ARBA" id="ARBA00052985"/>
    </source>
</evidence>
<evidence type="ECO:0000256" key="2">
    <source>
        <dbReference type="ARBA" id="ARBA00008642"/>
    </source>
</evidence>
<dbReference type="EC" id="2.3.1.180" evidence="14"/>
<evidence type="ECO:0000259" key="16">
    <source>
        <dbReference type="Pfam" id="PF08545"/>
    </source>
</evidence>
<evidence type="ECO:0000256" key="5">
    <source>
        <dbReference type="ARBA" id="ARBA00022679"/>
    </source>
</evidence>
<keyword evidence="18" id="KW-1185">Reference proteome</keyword>
<feature type="region of interest" description="ACP-binding" evidence="14">
    <location>
        <begin position="254"/>
        <end position="258"/>
    </location>
</feature>
<feature type="active site" evidence="14">
    <location>
        <position position="114"/>
    </location>
</feature>
<gene>
    <name evidence="14 17" type="primary">fabH</name>
    <name evidence="17" type="ORF">EDM21_00030</name>
</gene>
<dbReference type="NCBIfam" id="NF006829">
    <property type="entry name" value="PRK09352.1"/>
    <property type="match status" value="1"/>
</dbReference>
<dbReference type="NCBIfam" id="TIGR00747">
    <property type="entry name" value="fabH"/>
    <property type="match status" value="1"/>
</dbReference>
<feature type="domain" description="Beta-ketoacyl-[acyl-carrier-protein] synthase III N-terminal" evidence="16">
    <location>
        <begin position="108"/>
        <end position="188"/>
    </location>
</feature>
<dbReference type="HAMAP" id="MF_01815">
    <property type="entry name" value="FabH"/>
    <property type="match status" value="1"/>
</dbReference>
<evidence type="ECO:0000256" key="6">
    <source>
        <dbReference type="ARBA" id="ARBA00022832"/>
    </source>
</evidence>
<dbReference type="UniPathway" id="UPA00094"/>
<evidence type="ECO:0000256" key="4">
    <source>
        <dbReference type="ARBA" id="ARBA00022516"/>
    </source>
</evidence>
<dbReference type="SUPFAM" id="SSF53901">
    <property type="entry name" value="Thiolase-like"/>
    <property type="match status" value="1"/>
</dbReference>
<dbReference type="PANTHER" id="PTHR34069:SF2">
    <property type="entry name" value="BETA-KETOACYL-[ACYL-CARRIER-PROTEIN] SYNTHASE III"/>
    <property type="match status" value="1"/>
</dbReference>
<keyword evidence="3 14" id="KW-0963">Cytoplasm</keyword>
<comment type="caution">
    <text evidence="17">The sequence shown here is derived from an EMBL/GenBank/DDBJ whole genome shotgun (WGS) entry which is preliminary data.</text>
</comment>
<dbReference type="Proteomes" id="UP000490800">
    <property type="component" value="Unassembled WGS sequence"/>
</dbReference>
<comment type="catalytic activity">
    <reaction evidence="10">
        <text>malonyl-[ACP] + acetyl-CoA + H(+) = 3-oxobutanoyl-[ACP] + CO2 + CoA</text>
        <dbReference type="Rhea" id="RHEA:12080"/>
        <dbReference type="Rhea" id="RHEA-COMP:9623"/>
        <dbReference type="Rhea" id="RHEA-COMP:9625"/>
        <dbReference type="ChEBI" id="CHEBI:15378"/>
        <dbReference type="ChEBI" id="CHEBI:16526"/>
        <dbReference type="ChEBI" id="CHEBI:57287"/>
        <dbReference type="ChEBI" id="CHEBI:57288"/>
        <dbReference type="ChEBI" id="CHEBI:78449"/>
        <dbReference type="ChEBI" id="CHEBI:78450"/>
        <dbReference type="EC" id="2.3.1.180"/>
    </reaction>
    <physiologicalReaction direction="left-to-right" evidence="10">
        <dbReference type="Rhea" id="RHEA:12081"/>
    </physiologicalReaction>
</comment>
<evidence type="ECO:0000256" key="3">
    <source>
        <dbReference type="ARBA" id="ARBA00022490"/>
    </source>
</evidence>
<dbReference type="RefSeq" id="WP_157331722.1">
    <property type="nucleotide sequence ID" value="NZ_RHLK01000001.1"/>
</dbReference>
<comment type="catalytic activity">
    <reaction evidence="11">
        <text>(2S)-2-methylbutanoyl-CoA + malonyl-[ACP] + H(+) = (4S)-4-methyl-3-oxohexanoyl-[ACP] + CO2 + CoA</text>
        <dbReference type="Rhea" id="RHEA:42276"/>
        <dbReference type="Rhea" id="RHEA-COMP:9623"/>
        <dbReference type="Rhea" id="RHEA-COMP:17148"/>
        <dbReference type="ChEBI" id="CHEBI:15378"/>
        <dbReference type="ChEBI" id="CHEBI:16526"/>
        <dbReference type="ChEBI" id="CHEBI:57287"/>
        <dbReference type="ChEBI" id="CHEBI:78449"/>
        <dbReference type="ChEBI" id="CHEBI:88166"/>
        <dbReference type="ChEBI" id="CHEBI:167462"/>
        <dbReference type="EC" id="2.3.1.300"/>
    </reaction>
    <physiologicalReaction direction="left-to-right" evidence="11">
        <dbReference type="Rhea" id="RHEA:42277"/>
    </physiologicalReaction>
</comment>
<keyword evidence="14" id="KW-0511">Multifunctional enzyme</keyword>
<dbReference type="Pfam" id="PF08541">
    <property type="entry name" value="ACP_syn_III_C"/>
    <property type="match status" value="1"/>
</dbReference>
<dbReference type="FunFam" id="3.40.47.10:FF:000004">
    <property type="entry name" value="3-oxoacyl-[acyl-carrier-protein] synthase 3"/>
    <property type="match status" value="1"/>
</dbReference>
<evidence type="ECO:0000259" key="15">
    <source>
        <dbReference type="Pfam" id="PF08541"/>
    </source>
</evidence>
<evidence type="ECO:0000313" key="18">
    <source>
        <dbReference type="Proteomes" id="UP000490800"/>
    </source>
</evidence>
<accession>A0A7X3FDW7</accession>
<dbReference type="InterPro" id="IPR013747">
    <property type="entry name" value="ACP_syn_III_C"/>
</dbReference>
<keyword evidence="4 14" id="KW-0444">Lipid biosynthesis</keyword>
<dbReference type="Gene3D" id="3.40.47.10">
    <property type="match status" value="1"/>
</dbReference>
<organism evidence="17 18">
    <name type="scientific">Paenibacillus lutrae</name>
    <dbReference type="NCBI Taxonomy" id="2078573"/>
    <lineage>
        <taxon>Bacteria</taxon>
        <taxon>Bacillati</taxon>
        <taxon>Bacillota</taxon>
        <taxon>Bacilli</taxon>
        <taxon>Bacillales</taxon>
        <taxon>Paenibacillaceae</taxon>
        <taxon>Paenibacillus</taxon>
    </lineage>
</organism>
<evidence type="ECO:0000256" key="9">
    <source>
        <dbReference type="ARBA" id="ARBA00023315"/>
    </source>
</evidence>
<sequence length="327" mass="34998">MESKARISAIGSYVPDKRLTNHDLEKMVDTNDEWIVQRTGMRERRIAAPGEFTSHMCISAVQNMMTEYGVSVDDVDLILTATNTPDLPFPTVSCLVQAHFGIPSTGALDLNATCAGFVYALHTANAFVTAGLHRKILVLGADHMSAITDYTDRTTCILLGDGAGAALVERVAAEDAGAFIGHHLGSDGKGGIHLYRAGLSDTLEDKLLAGAGKLVQNGREVYKFAVGTVPKGVHALLESSGVDSSEIDWFIPHSANLRIIESLCERAGIPMDRTLYSLEYYGNTSAATIPLSIHMGVREGKIKPGDLLMLYGFGGGLVHGGLLVRWG</sequence>
<dbReference type="GO" id="GO:0006633">
    <property type="term" value="P:fatty acid biosynthetic process"/>
    <property type="evidence" value="ECO:0007669"/>
    <property type="project" value="UniProtKB-UniRule"/>
</dbReference>
<name>A0A7X3FDW7_9BACL</name>
<dbReference type="PANTHER" id="PTHR34069">
    <property type="entry name" value="3-OXOACYL-[ACYL-CARRIER-PROTEIN] SYNTHASE 3"/>
    <property type="match status" value="1"/>
</dbReference>
<keyword evidence="7 14" id="KW-0443">Lipid metabolism</keyword>
<dbReference type="InterPro" id="IPR004655">
    <property type="entry name" value="FabH"/>
</dbReference>
<dbReference type="AlphaFoldDB" id="A0A7X3FDW7"/>
<comment type="catalytic activity">
    <reaction evidence="12">
        <text>2-methylpropanoyl-CoA + malonyl-[ACP] + H(+) = 4-methyl-3-oxopentanoyl-[ACP] + CO2 + CoA</text>
        <dbReference type="Rhea" id="RHEA:42268"/>
        <dbReference type="Rhea" id="RHEA-COMP:9623"/>
        <dbReference type="Rhea" id="RHEA-COMP:9940"/>
        <dbReference type="ChEBI" id="CHEBI:15378"/>
        <dbReference type="ChEBI" id="CHEBI:16526"/>
        <dbReference type="ChEBI" id="CHEBI:57287"/>
        <dbReference type="ChEBI" id="CHEBI:57338"/>
        <dbReference type="ChEBI" id="CHEBI:78449"/>
        <dbReference type="ChEBI" id="CHEBI:78820"/>
        <dbReference type="EC" id="2.3.1.300"/>
    </reaction>
    <physiologicalReaction direction="left-to-right" evidence="12">
        <dbReference type="Rhea" id="RHEA:42269"/>
    </physiologicalReaction>
</comment>
<comment type="function">
    <text evidence="14">Catalyzes the condensation reaction of fatty acid synthesis by the addition to an acyl acceptor of two carbons from malonyl-ACP. Catalyzes the first condensation reaction which initiates fatty acid synthesis and may therefore play a role in governing the total rate of fatty acid production. Possesses both acetoacetyl-ACP synthase and acetyl transacylase activities. Its substrate specificity determines the biosynthesis of branched-chain and/or straight-chain of fatty acids.</text>
</comment>
<dbReference type="GO" id="GO:0033818">
    <property type="term" value="F:beta-ketoacyl-acyl-carrier-protein synthase III activity"/>
    <property type="evidence" value="ECO:0007669"/>
    <property type="project" value="UniProtKB-UniRule"/>
</dbReference>
<evidence type="ECO:0000256" key="1">
    <source>
        <dbReference type="ARBA" id="ARBA00005194"/>
    </source>
</evidence>
<dbReference type="InterPro" id="IPR016039">
    <property type="entry name" value="Thiolase-like"/>
</dbReference>
<evidence type="ECO:0000256" key="8">
    <source>
        <dbReference type="ARBA" id="ARBA00023160"/>
    </source>
</evidence>
<feature type="active site" evidence="14">
    <location>
        <position position="253"/>
    </location>
</feature>
<comment type="pathway">
    <text evidence="1 14">Lipid metabolism; fatty acid biosynthesis.</text>
</comment>
<evidence type="ECO:0000256" key="11">
    <source>
        <dbReference type="ARBA" id="ARBA00052407"/>
    </source>
</evidence>
<feature type="active site" evidence="14">
    <location>
        <position position="283"/>
    </location>
</feature>
<evidence type="ECO:0000256" key="7">
    <source>
        <dbReference type="ARBA" id="ARBA00023098"/>
    </source>
</evidence>
<dbReference type="CDD" id="cd00830">
    <property type="entry name" value="KAS_III"/>
    <property type="match status" value="1"/>
</dbReference>
<dbReference type="InterPro" id="IPR013751">
    <property type="entry name" value="ACP_syn_III_N"/>
</dbReference>
<evidence type="ECO:0000313" key="17">
    <source>
        <dbReference type="EMBL" id="MVO97945.1"/>
    </source>
</evidence>
<keyword evidence="5 14" id="KW-0808">Transferase</keyword>
<reference evidence="17 18" key="1">
    <citation type="journal article" date="2019" name="Microorganisms">
        <title>Paenibacillus lutrae sp. nov., A Chitinolytic Species Isolated from A River Otter in Castril Natural Park, Granada, Spain.</title>
        <authorList>
            <person name="Rodriguez M."/>
            <person name="Reina J.C."/>
            <person name="Bejar V."/>
            <person name="Llamas I."/>
        </authorList>
    </citation>
    <scope>NUCLEOTIDE SEQUENCE [LARGE SCALE GENOMIC DNA]</scope>
    <source>
        <strain evidence="17 18">N10</strain>
    </source>
</reference>
<keyword evidence="8 14" id="KW-0275">Fatty acid biosynthesis</keyword>
<evidence type="ECO:0000256" key="12">
    <source>
        <dbReference type="ARBA" id="ARBA00052467"/>
    </source>
</evidence>
<dbReference type="OrthoDB" id="9815506at2"/>
<evidence type="ECO:0000256" key="10">
    <source>
        <dbReference type="ARBA" id="ARBA00051096"/>
    </source>
</evidence>
<comment type="similarity">
    <text evidence="2 14">Belongs to the thiolase-like superfamily. FabH family.</text>
</comment>
<dbReference type="GO" id="GO:0044550">
    <property type="term" value="P:secondary metabolite biosynthetic process"/>
    <property type="evidence" value="ECO:0007669"/>
    <property type="project" value="TreeGrafter"/>
</dbReference>
<keyword evidence="6 14" id="KW-0276">Fatty acid metabolism</keyword>
<comment type="subcellular location">
    <subcellularLocation>
        <location evidence="14">Cytoplasm</location>
    </subcellularLocation>
</comment>
<protein>
    <recommendedName>
        <fullName evidence="14">Beta-ketoacyl-[acyl-carrier-protein] synthase III</fullName>
        <shortName evidence="14">Beta-ketoacyl-ACP synthase III</shortName>
        <shortName evidence="14">KAS III</shortName>
        <ecNumber evidence="14">2.3.1.180</ecNumber>
    </recommendedName>
    <alternativeName>
        <fullName evidence="14">3-oxoacyl-[acyl-carrier-protein] synthase 3</fullName>
    </alternativeName>
    <alternativeName>
        <fullName evidence="14">3-oxoacyl-[acyl-carrier-protein] synthase III</fullName>
    </alternativeName>
</protein>
<dbReference type="GO" id="GO:0004315">
    <property type="term" value="F:3-oxoacyl-[acyl-carrier-protein] synthase activity"/>
    <property type="evidence" value="ECO:0007669"/>
    <property type="project" value="InterPro"/>
</dbReference>
<comment type="subunit">
    <text evidence="14">Homodimer.</text>
</comment>
<comment type="domain">
    <text evidence="14">The last Arg residue of the ACP-binding site is essential for the weak association between ACP/AcpP and FabH.</text>
</comment>
<comment type="catalytic activity">
    <reaction evidence="13">
        <text>3-methylbutanoyl-CoA + malonyl-[ACP] + H(+) = 5-methyl-3-oxohexanoyl-[ACP] + CO2 + CoA</text>
        <dbReference type="Rhea" id="RHEA:42272"/>
        <dbReference type="Rhea" id="RHEA-COMP:9623"/>
        <dbReference type="Rhea" id="RHEA-COMP:9941"/>
        <dbReference type="ChEBI" id="CHEBI:15378"/>
        <dbReference type="ChEBI" id="CHEBI:16526"/>
        <dbReference type="ChEBI" id="CHEBI:57287"/>
        <dbReference type="ChEBI" id="CHEBI:57345"/>
        <dbReference type="ChEBI" id="CHEBI:78449"/>
        <dbReference type="ChEBI" id="CHEBI:78822"/>
        <dbReference type="EC" id="2.3.1.300"/>
    </reaction>
    <physiologicalReaction direction="left-to-right" evidence="13">
        <dbReference type="Rhea" id="RHEA:42273"/>
    </physiologicalReaction>
</comment>
<dbReference type="EMBL" id="RHLK01000001">
    <property type="protein sequence ID" value="MVO97945.1"/>
    <property type="molecule type" value="Genomic_DNA"/>
</dbReference>
<feature type="domain" description="Beta-ketoacyl-[acyl-carrier-protein] synthase III C-terminal" evidence="15">
    <location>
        <begin position="237"/>
        <end position="326"/>
    </location>
</feature>